<evidence type="ECO:0000256" key="4">
    <source>
        <dbReference type="NCBIfam" id="TIGR01346"/>
    </source>
</evidence>
<evidence type="ECO:0000313" key="7">
    <source>
        <dbReference type="Proteomes" id="UP001224122"/>
    </source>
</evidence>
<accession>A0ABT9Y1B5</accession>
<dbReference type="EC" id="4.1.3.1" evidence="1 4"/>
<evidence type="ECO:0000256" key="1">
    <source>
        <dbReference type="ARBA" id="ARBA00012909"/>
    </source>
</evidence>
<dbReference type="SUPFAM" id="SSF51621">
    <property type="entry name" value="Phosphoenolpyruvate/pyruvate domain"/>
    <property type="match status" value="1"/>
</dbReference>
<dbReference type="PANTHER" id="PTHR21631:SF3">
    <property type="entry name" value="BIFUNCTIONAL GLYOXYLATE CYCLE PROTEIN"/>
    <property type="match status" value="1"/>
</dbReference>
<dbReference type="PROSITE" id="PS00161">
    <property type="entry name" value="ISOCITRATE_LYASE"/>
    <property type="match status" value="1"/>
</dbReference>
<sequence>MTNSRVNQLQESWEMDQRWNDVTRPYTAEDVIKLRGSIDIEHTLAKKGAEKLWKLLNEEDYVNALGALTGNQAVQQVKAGLKAIYLSGWQVAADANLSGHMYPDQSLYPANSVPNVVKKINQALQRADQIHYAEGNNSVDWFAPIVADAEAGFGGQLNCFELMKGMIEAGASGVHFEDQLSSEKKCGHLGGKVLLPTQTAVRNLIAARLAADVMGVPTVLVARTDANAADLITSDIDMNDAPFITGERTAEGFYRTKAGIDQAIARGLAYAPYADLVWCETSEPNIEEARQFAEAIHEKFPGKLLAYNCSPSFNWKKKLDKETIAKFQQELGKMGYKFQFVTLAGFHALNHSMFELARGYKERGMAAYSELQQAEFDSEQYGYTATRHQREVGTGYFDQVSMIISGGTSSTTALKGSTEEEQFTGTSKK</sequence>
<keyword evidence="7" id="KW-1185">Reference proteome</keyword>
<evidence type="ECO:0000256" key="2">
    <source>
        <dbReference type="ARBA" id="ARBA00023239"/>
    </source>
</evidence>
<dbReference type="PANTHER" id="PTHR21631">
    <property type="entry name" value="ISOCITRATE LYASE/MALATE SYNTHASE"/>
    <property type="match status" value="1"/>
</dbReference>
<dbReference type="CDD" id="cd00377">
    <property type="entry name" value="ICL_PEPM"/>
    <property type="match status" value="1"/>
</dbReference>
<keyword evidence="2 6" id="KW-0456">Lyase</keyword>
<comment type="catalytic activity">
    <reaction evidence="3">
        <text>D-threo-isocitrate = glyoxylate + succinate</text>
        <dbReference type="Rhea" id="RHEA:13245"/>
        <dbReference type="ChEBI" id="CHEBI:15562"/>
        <dbReference type="ChEBI" id="CHEBI:30031"/>
        <dbReference type="ChEBI" id="CHEBI:36655"/>
        <dbReference type="EC" id="4.1.3.1"/>
    </reaction>
</comment>
<dbReference type="Gene3D" id="3.20.20.60">
    <property type="entry name" value="Phosphoenolpyruvate-binding domains"/>
    <property type="match status" value="1"/>
</dbReference>
<dbReference type="PIRSF" id="PIRSF001362">
    <property type="entry name" value="Isocit_lyase"/>
    <property type="match status" value="1"/>
</dbReference>
<protein>
    <recommendedName>
        <fullName evidence="1 4">Isocitrate lyase</fullName>
        <ecNumber evidence="1 4">4.1.3.1</ecNumber>
    </recommendedName>
</protein>
<dbReference type="InterPro" id="IPR006254">
    <property type="entry name" value="Isocitrate_lyase"/>
</dbReference>
<dbReference type="GO" id="GO:0004451">
    <property type="term" value="F:isocitrate lyase activity"/>
    <property type="evidence" value="ECO:0007669"/>
    <property type="project" value="UniProtKB-EC"/>
</dbReference>
<gene>
    <name evidence="6" type="ORF">J2S10_004818</name>
</gene>
<dbReference type="EMBL" id="JAUSTW010000010">
    <property type="protein sequence ID" value="MDQ0201610.1"/>
    <property type="molecule type" value="Genomic_DNA"/>
</dbReference>
<evidence type="ECO:0000313" key="6">
    <source>
        <dbReference type="EMBL" id="MDQ0201610.1"/>
    </source>
</evidence>
<dbReference type="RefSeq" id="WP_307413067.1">
    <property type="nucleotide sequence ID" value="NZ_JAUSTW010000010.1"/>
</dbReference>
<organism evidence="6 7">
    <name type="scientific">Neobacillus ginsengisoli</name>
    <dbReference type="NCBI Taxonomy" id="904295"/>
    <lineage>
        <taxon>Bacteria</taxon>
        <taxon>Bacillati</taxon>
        <taxon>Bacillota</taxon>
        <taxon>Bacilli</taxon>
        <taxon>Bacillales</taxon>
        <taxon>Bacillaceae</taxon>
        <taxon>Neobacillus</taxon>
    </lineage>
</organism>
<dbReference type="Proteomes" id="UP001224122">
    <property type="component" value="Unassembled WGS sequence"/>
</dbReference>
<dbReference type="NCBIfam" id="NF011645">
    <property type="entry name" value="PRK15063.1"/>
    <property type="match status" value="1"/>
</dbReference>
<dbReference type="NCBIfam" id="TIGR01346">
    <property type="entry name" value="isocit_lyase"/>
    <property type="match status" value="2"/>
</dbReference>
<dbReference type="InterPro" id="IPR039556">
    <property type="entry name" value="ICL/PEPM"/>
</dbReference>
<evidence type="ECO:0000256" key="3">
    <source>
        <dbReference type="ARBA" id="ARBA00023531"/>
    </source>
</evidence>
<dbReference type="InterPro" id="IPR040442">
    <property type="entry name" value="Pyrv_kinase-like_dom_sf"/>
</dbReference>
<name>A0ABT9Y1B5_9BACI</name>
<proteinExistence type="predicted"/>
<dbReference type="InterPro" id="IPR018523">
    <property type="entry name" value="Isocitrate_lyase_ph_CS"/>
</dbReference>
<dbReference type="Pfam" id="PF00463">
    <property type="entry name" value="ICL"/>
    <property type="match status" value="2"/>
</dbReference>
<feature type="region of interest" description="Disordered" evidence="5">
    <location>
        <begin position="409"/>
        <end position="429"/>
    </location>
</feature>
<dbReference type="InterPro" id="IPR015813">
    <property type="entry name" value="Pyrv/PenolPyrv_kinase-like_dom"/>
</dbReference>
<evidence type="ECO:0000256" key="5">
    <source>
        <dbReference type="SAM" id="MobiDB-lite"/>
    </source>
</evidence>
<comment type="caution">
    <text evidence="6">The sequence shown here is derived from an EMBL/GenBank/DDBJ whole genome shotgun (WGS) entry which is preliminary data.</text>
</comment>
<reference evidence="6 7" key="1">
    <citation type="submission" date="2023-07" db="EMBL/GenBank/DDBJ databases">
        <title>Genomic Encyclopedia of Type Strains, Phase IV (KMG-IV): sequencing the most valuable type-strain genomes for metagenomic binning, comparative biology and taxonomic classification.</title>
        <authorList>
            <person name="Goeker M."/>
        </authorList>
    </citation>
    <scope>NUCLEOTIDE SEQUENCE [LARGE SCALE GENOMIC DNA]</scope>
    <source>
        <strain evidence="6 7">DSM 27594</strain>
    </source>
</reference>